<gene>
    <name evidence="1" type="ORF">SI8410_11016216</name>
</gene>
<proteinExistence type="predicted"/>
<dbReference type="Proteomes" id="UP000663760">
    <property type="component" value="Chromosome 11"/>
</dbReference>
<evidence type="ECO:0000313" key="1">
    <source>
        <dbReference type="EMBL" id="CAA7405538.1"/>
    </source>
</evidence>
<dbReference type="OrthoDB" id="1935563at2759"/>
<accession>A0A7I8L8A8</accession>
<dbReference type="AlphaFoldDB" id="A0A7I8L8A8"/>
<protein>
    <submittedName>
        <fullName evidence="1">Uncharacterized protein</fullName>
    </submittedName>
</protein>
<reference evidence="1" key="1">
    <citation type="submission" date="2020-02" db="EMBL/GenBank/DDBJ databases">
        <authorList>
            <person name="Scholz U."/>
            <person name="Mascher M."/>
            <person name="Fiebig A."/>
        </authorList>
    </citation>
    <scope>NUCLEOTIDE SEQUENCE</scope>
</reference>
<dbReference type="EMBL" id="LR746274">
    <property type="protein sequence ID" value="CAA7405538.1"/>
    <property type="molecule type" value="Genomic_DNA"/>
</dbReference>
<evidence type="ECO:0000313" key="2">
    <source>
        <dbReference type="Proteomes" id="UP000663760"/>
    </source>
</evidence>
<sequence>MAAGVVEEGVEEGHGVGHVVAEELVVVAVVRCCLELAASVGKTFLPSDVVVVDIKEPGPVPVDNSGYGY</sequence>
<organism evidence="1 2">
    <name type="scientific">Spirodela intermedia</name>
    <name type="common">Intermediate duckweed</name>
    <dbReference type="NCBI Taxonomy" id="51605"/>
    <lineage>
        <taxon>Eukaryota</taxon>
        <taxon>Viridiplantae</taxon>
        <taxon>Streptophyta</taxon>
        <taxon>Embryophyta</taxon>
        <taxon>Tracheophyta</taxon>
        <taxon>Spermatophyta</taxon>
        <taxon>Magnoliopsida</taxon>
        <taxon>Liliopsida</taxon>
        <taxon>Araceae</taxon>
        <taxon>Lemnoideae</taxon>
        <taxon>Spirodela</taxon>
    </lineage>
</organism>
<name>A0A7I8L8A8_SPIIN</name>
<keyword evidence="2" id="KW-1185">Reference proteome</keyword>